<name>A0A9P9G1N4_FUSSL</name>
<comment type="caution">
    <text evidence="3">The sequence shown here is derived from an EMBL/GenBank/DDBJ whole genome shotgun (WGS) entry which is preliminary data.</text>
</comment>
<feature type="domain" description="Dienelactone hydrolase" evidence="2">
    <location>
        <begin position="25"/>
        <end position="137"/>
    </location>
</feature>
<organism evidence="3 4">
    <name type="scientific">Fusarium solani</name>
    <name type="common">Filamentous fungus</name>
    <dbReference type="NCBI Taxonomy" id="169388"/>
    <lineage>
        <taxon>Eukaryota</taxon>
        <taxon>Fungi</taxon>
        <taxon>Dikarya</taxon>
        <taxon>Ascomycota</taxon>
        <taxon>Pezizomycotina</taxon>
        <taxon>Sordariomycetes</taxon>
        <taxon>Hypocreomycetidae</taxon>
        <taxon>Hypocreales</taxon>
        <taxon>Nectriaceae</taxon>
        <taxon>Fusarium</taxon>
        <taxon>Fusarium solani species complex</taxon>
    </lineage>
</organism>
<dbReference type="PANTHER" id="PTHR47751:SF1">
    <property type="entry name" value="SUPERFAMILY HYDROLASE, PUTATIVE (AFU_ORTHOLOGUE AFUA_2G16580)-RELATED"/>
    <property type="match status" value="1"/>
</dbReference>
<evidence type="ECO:0000313" key="3">
    <source>
        <dbReference type="EMBL" id="KAH7230327.1"/>
    </source>
</evidence>
<protein>
    <submittedName>
        <fullName evidence="3">Hydrolase of the alpha/beta superfamily</fullName>
    </submittedName>
</protein>
<dbReference type="Pfam" id="PF01738">
    <property type="entry name" value="DLH"/>
    <property type="match status" value="1"/>
</dbReference>
<reference evidence="3" key="1">
    <citation type="journal article" date="2021" name="Nat. Commun.">
        <title>Genetic determinants of endophytism in the Arabidopsis root mycobiome.</title>
        <authorList>
            <person name="Mesny F."/>
            <person name="Miyauchi S."/>
            <person name="Thiergart T."/>
            <person name="Pickel B."/>
            <person name="Atanasova L."/>
            <person name="Karlsson M."/>
            <person name="Huettel B."/>
            <person name="Barry K.W."/>
            <person name="Haridas S."/>
            <person name="Chen C."/>
            <person name="Bauer D."/>
            <person name="Andreopoulos W."/>
            <person name="Pangilinan J."/>
            <person name="LaButti K."/>
            <person name="Riley R."/>
            <person name="Lipzen A."/>
            <person name="Clum A."/>
            <person name="Drula E."/>
            <person name="Henrissat B."/>
            <person name="Kohler A."/>
            <person name="Grigoriev I.V."/>
            <person name="Martin F.M."/>
            <person name="Hacquard S."/>
        </authorList>
    </citation>
    <scope>NUCLEOTIDE SEQUENCE</scope>
    <source>
        <strain evidence="3">FSSC 5 MPI-SDFR-AT-0091</strain>
    </source>
</reference>
<dbReference type="EMBL" id="JAGTJS010000038">
    <property type="protein sequence ID" value="KAH7230327.1"/>
    <property type="molecule type" value="Genomic_DNA"/>
</dbReference>
<gene>
    <name evidence="3" type="ORF">B0J15DRAFT_539599</name>
</gene>
<proteinExistence type="inferred from homology"/>
<evidence type="ECO:0000256" key="1">
    <source>
        <dbReference type="ARBA" id="ARBA00029464"/>
    </source>
</evidence>
<dbReference type="Proteomes" id="UP000736672">
    <property type="component" value="Unassembled WGS sequence"/>
</dbReference>
<dbReference type="AlphaFoldDB" id="A0A9P9G1N4"/>
<sequence length="291" mass="31725">MITSRKVNFLSRGINVVGNLYLSSSSTPNRKRAAIIVGHPGTGIKEQASGLYAQRLAEFGFVTLAFDAAYQGESGGEPHGLEDPSQRVEDFKNVVTFLSTLNDEVDPERIGFVGICASGGYGISAAATDLRMKAVATVSCGCWGRLTRDSTDRATLQQALAQAGRDRIAEAKGSQPAMLNILDVFGDEAKEYYKTPRGEHPGCTNEYPTRSVELMAGYDSFTFIEWISPRPLLMIVGSEAGTVYLSRQAIERAEEPKELFVIEGKKHMDLYDDTSESVPKLVDFMAKSLCT</sequence>
<keyword evidence="3" id="KW-0378">Hydrolase</keyword>
<accession>A0A9P9G1N4</accession>
<comment type="similarity">
    <text evidence="1">Belongs to the polyketide transferase af380 family.</text>
</comment>
<dbReference type="InterPro" id="IPR002925">
    <property type="entry name" value="Dienelactn_hydro"/>
</dbReference>
<evidence type="ECO:0000259" key="2">
    <source>
        <dbReference type="Pfam" id="PF01738"/>
    </source>
</evidence>
<evidence type="ECO:0000313" key="4">
    <source>
        <dbReference type="Proteomes" id="UP000736672"/>
    </source>
</evidence>
<dbReference type="GO" id="GO:0016787">
    <property type="term" value="F:hydrolase activity"/>
    <property type="evidence" value="ECO:0007669"/>
    <property type="project" value="UniProtKB-KW"/>
</dbReference>
<keyword evidence="4" id="KW-1185">Reference proteome</keyword>
<dbReference type="InterPro" id="IPR029058">
    <property type="entry name" value="AB_hydrolase_fold"/>
</dbReference>
<dbReference type="SUPFAM" id="SSF53474">
    <property type="entry name" value="alpha/beta-Hydrolases"/>
    <property type="match status" value="1"/>
</dbReference>
<dbReference type="Gene3D" id="3.40.50.1820">
    <property type="entry name" value="alpha/beta hydrolase"/>
    <property type="match status" value="1"/>
</dbReference>
<dbReference type="OrthoDB" id="2498029at2759"/>
<dbReference type="InterPro" id="IPR051411">
    <property type="entry name" value="Polyketide_trans_af380"/>
</dbReference>
<dbReference type="PANTHER" id="PTHR47751">
    <property type="entry name" value="SUPERFAMILY HYDROLASE, PUTATIVE (AFU_ORTHOLOGUE AFUA_2G16580)-RELATED"/>
    <property type="match status" value="1"/>
</dbReference>
<dbReference type="Gene3D" id="1.10.10.800">
    <property type="match status" value="1"/>
</dbReference>